<proteinExistence type="inferred from homology"/>
<evidence type="ECO:0000313" key="6">
    <source>
        <dbReference type="Proteomes" id="UP000734854"/>
    </source>
</evidence>
<dbReference type="InterPro" id="IPR039777">
    <property type="entry name" value="IFRD"/>
</dbReference>
<dbReference type="InterPro" id="IPR011989">
    <property type="entry name" value="ARM-like"/>
</dbReference>
<gene>
    <name evidence="5" type="ORF">ZIOFF_023749</name>
</gene>
<dbReference type="EMBL" id="JACMSC010000007">
    <property type="protein sequence ID" value="KAG6513424.1"/>
    <property type="molecule type" value="Genomic_DNA"/>
</dbReference>
<evidence type="ECO:0000259" key="4">
    <source>
        <dbReference type="Pfam" id="PF05004"/>
    </source>
</evidence>
<organism evidence="5 6">
    <name type="scientific">Zingiber officinale</name>
    <name type="common">Ginger</name>
    <name type="synonym">Amomum zingiber</name>
    <dbReference type="NCBI Taxonomy" id="94328"/>
    <lineage>
        <taxon>Eukaryota</taxon>
        <taxon>Viridiplantae</taxon>
        <taxon>Streptophyta</taxon>
        <taxon>Embryophyta</taxon>
        <taxon>Tracheophyta</taxon>
        <taxon>Spermatophyta</taxon>
        <taxon>Magnoliopsida</taxon>
        <taxon>Liliopsida</taxon>
        <taxon>Zingiberales</taxon>
        <taxon>Zingiberaceae</taxon>
        <taxon>Zingiber</taxon>
    </lineage>
</organism>
<evidence type="ECO:0000256" key="3">
    <source>
        <dbReference type="SAM" id="SignalP"/>
    </source>
</evidence>
<sequence length="459" mass="50928">MPSRVLGFLLLRFRSGAGSSDSDVSEAFVMGKVSWRKAGADQFDGSDADSVSSDSTTFSEPTMANETEHVNSIDFQLEKYIDALYEKRGSVRETALLGLAEAFEGQVLLPFTENKCITLLHQYLASIKKGSSKEACLASRTIGLLAITVGAGNKAHEIMEESIYPLSQALVSGSDKTKKKAVIDCLALVTFIGANDLIETEGSLKIIWQVIYPKSGPNVGSVKKPDSAVLSSAISAWSFLLTTISSWRINPDSWKESISFLYNLLEDPDRSVRIAAGEALGLFFELGILDMNFQREDTNIDKLEREISKHGAFHHLQGLKAKILARACDLSTEAGGKGTDKKNLNDQRELFQKFLDFVETGDCPETLLKISRKQRFLTTSTWAQMLQLNFLKGFLGKGFLKHAQDNELLHDVFDFAQDRMGMLSTRKKISKSDDKGWTQKMNKDRKLAQVLCSIFKLCM</sequence>
<dbReference type="InterPro" id="IPR016024">
    <property type="entry name" value="ARM-type_fold"/>
</dbReference>
<evidence type="ECO:0000256" key="2">
    <source>
        <dbReference type="SAM" id="MobiDB-lite"/>
    </source>
</evidence>
<feature type="chain" id="PRO_5035261363" description="Interferon-related developmental regulator N-terminal domain-containing protein" evidence="3">
    <location>
        <begin position="19"/>
        <end position="459"/>
    </location>
</feature>
<name>A0A8J5LCJ5_ZINOF</name>
<dbReference type="PANTHER" id="PTHR12354:SF1">
    <property type="entry name" value="INTERFERON-RELATED DEVELOPMENTAL REGULATOR 1"/>
    <property type="match status" value="1"/>
</dbReference>
<accession>A0A8J5LCJ5</accession>
<evidence type="ECO:0000256" key="1">
    <source>
        <dbReference type="ARBA" id="ARBA00008828"/>
    </source>
</evidence>
<evidence type="ECO:0000313" key="5">
    <source>
        <dbReference type="EMBL" id="KAG6513424.1"/>
    </source>
</evidence>
<keyword evidence="6" id="KW-1185">Reference proteome</keyword>
<dbReference type="AlphaFoldDB" id="A0A8J5LCJ5"/>
<keyword evidence="3" id="KW-0732">Signal</keyword>
<comment type="caution">
    <text evidence="5">The sequence shown here is derived from an EMBL/GenBank/DDBJ whole genome shotgun (WGS) entry which is preliminary data.</text>
</comment>
<dbReference type="Gene3D" id="1.25.10.10">
    <property type="entry name" value="Leucine-rich Repeat Variant"/>
    <property type="match status" value="1"/>
</dbReference>
<feature type="signal peptide" evidence="3">
    <location>
        <begin position="1"/>
        <end position="18"/>
    </location>
</feature>
<protein>
    <recommendedName>
        <fullName evidence="4">Interferon-related developmental regulator N-terminal domain-containing protein</fullName>
    </recommendedName>
</protein>
<feature type="domain" description="Interferon-related developmental regulator N-terminal" evidence="4">
    <location>
        <begin position="47"/>
        <end position="359"/>
    </location>
</feature>
<dbReference type="PANTHER" id="PTHR12354">
    <property type="entry name" value="INTERFERON-RELATED DEVELOPMENTAL REGULATOR"/>
    <property type="match status" value="1"/>
</dbReference>
<dbReference type="InterPro" id="IPR007701">
    <property type="entry name" value="Interferon-rel_develop_reg_N"/>
</dbReference>
<feature type="region of interest" description="Disordered" evidence="2">
    <location>
        <begin position="43"/>
        <end position="63"/>
    </location>
</feature>
<dbReference type="SUPFAM" id="SSF48371">
    <property type="entry name" value="ARM repeat"/>
    <property type="match status" value="1"/>
</dbReference>
<dbReference type="Proteomes" id="UP000734854">
    <property type="component" value="Unassembled WGS sequence"/>
</dbReference>
<dbReference type="Pfam" id="PF05004">
    <property type="entry name" value="IFRD"/>
    <property type="match status" value="1"/>
</dbReference>
<comment type="similarity">
    <text evidence="1">Belongs to the IFRD family.</text>
</comment>
<reference evidence="5 6" key="1">
    <citation type="submission" date="2020-08" db="EMBL/GenBank/DDBJ databases">
        <title>Plant Genome Project.</title>
        <authorList>
            <person name="Zhang R.-G."/>
        </authorList>
    </citation>
    <scope>NUCLEOTIDE SEQUENCE [LARGE SCALE GENOMIC DNA]</scope>
    <source>
        <tissue evidence="5">Rhizome</tissue>
    </source>
</reference>